<dbReference type="eggNOG" id="COG4339">
    <property type="taxonomic scope" value="Bacteria"/>
</dbReference>
<dbReference type="InterPro" id="IPR009218">
    <property type="entry name" value="HD_phosphohydro"/>
</dbReference>
<evidence type="ECO:0008006" key="3">
    <source>
        <dbReference type="Google" id="ProtNLM"/>
    </source>
</evidence>
<name>A9WQQ3_RENSM</name>
<dbReference type="KEGG" id="rsa:RSal33209_1877"/>
<dbReference type="PIRSF" id="PIRSF035170">
    <property type="entry name" value="HD_phosphohydro"/>
    <property type="match status" value="1"/>
</dbReference>
<gene>
    <name evidence="1" type="ordered locus">RSal33209_1877</name>
</gene>
<proteinExistence type="predicted"/>
<dbReference type="Proteomes" id="UP000002007">
    <property type="component" value="Chromosome"/>
</dbReference>
<dbReference type="HOGENOM" id="CLU_051795_1_1_11"/>
<dbReference type="SUPFAM" id="SSF109604">
    <property type="entry name" value="HD-domain/PDEase-like"/>
    <property type="match status" value="1"/>
</dbReference>
<dbReference type="PANTHER" id="PTHR21174:SF0">
    <property type="entry name" value="HD PHOSPHOHYDROLASE FAMILY PROTEIN-RELATED"/>
    <property type="match status" value="1"/>
</dbReference>
<evidence type="ECO:0000313" key="1">
    <source>
        <dbReference type="EMBL" id="ABY23610.1"/>
    </source>
</evidence>
<organism evidence="1 2">
    <name type="scientific">Renibacterium salmoninarum (strain ATCC 33209 / DSM 20767 / JCM 11484 / NBRC 15589 / NCIMB 2235)</name>
    <dbReference type="NCBI Taxonomy" id="288705"/>
    <lineage>
        <taxon>Bacteria</taxon>
        <taxon>Bacillati</taxon>
        <taxon>Actinomycetota</taxon>
        <taxon>Actinomycetes</taxon>
        <taxon>Micrococcales</taxon>
        <taxon>Micrococcaceae</taxon>
        <taxon>Renibacterium</taxon>
    </lineage>
</organism>
<sequence length="205" mass="23233">MVFEYRPERGMNHWKLRWEATVPGHASIGRELLTRWAEPQRHYHSRTHLLAVLEAISVLEATPPRAVVLAVWFHDAVYQGLPGRDEEDSARLAETVLAGVVPVEEIRETARLVRLTIEHNPGPNDYNGALLCDSDLSILGSSEPEYAHYLAAVRQDYAHVSDHDFAKGRAAVVLELLALDPLFRLPQAQQLWLEKAQQNLRSELH</sequence>
<reference evidence="2" key="1">
    <citation type="journal article" date="2008" name="J. Bacteriol.">
        <title>Genome sequence of the fish pathogen Renibacterium salmoninarum suggests reductive evolution away from an environmental Arthrobacter ancestor.</title>
        <authorList>
            <person name="Wiens G.D."/>
            <person name="Rockey D.D."/>
            <person name="Wu Z."/>
            <person name="Chang J."/>
            <person name="Levy R."/>
            <person name="Crane S."/>
            <person name="Chen D.S."/>
            <person name="Capri G.R."/>
            <person name="Burnett J.R."/>
            <person name="Sudheesh P.S."/>
            <person name="Schipma M.J."/>
            <person name="Burd H."/>
            <person name="Bhattacharyya A."/>
            <person name="Rhodes L.D."/>
            <person name="Kaul R."/>
            <person name="Strom M.S."/>
        </authorList>
    </citation>
    <scope>NUCLEOTIDE SEQUENCE [LARGE SCALE GENOMIC DNA]</scope>
    <source>
        <strain evidence="2">ATCC 33209 / DSM 20767 / JCM 11484 / NBRC 15589 / NCIMB 2235</strain>
    </source>
</reference>
<keyword evidence="2" id="KW-1185">Reference proteome</keyword>
<accession>A9WQQ3</accession>
<evidence type="ECO:0000313" key="2">
    <source>
        <dbReference type="Proteomes" id="UP000002007"/>
    </source>
</evidence>
<dbReference type="PANTHER" id="PTHR21174">
    <property type="match status" value="1"/>
</dbReference>
<protein>
    <recommendedName>
        <fullName evidence="3">Metal-dependent phosphohydrolase</fullName>
    </recommendedName>
</protein>
<dbReference type="EMBL" id="CP000910">
    <property type="protein sequence ID" value="ABY23610.1"/>
    <property type="molecule type" value="Genomic_DNA"/>
</dbReference>
<dbReference type="AlphaFoldDB" id="A9WQQ3"/>